<proteinExistence type="evidence at transcript level"/>
<feature type="compositionally biased region" description="Basic residues" evidence="1">
    <location>
        <begin position="10"/>
        <end position="29"/>
    </location>
</feature>
<name>B8LPX4_PICSI</name>
<feature type="region of interest" description="Disordered" evidence="1">
    <location>
        <begin position="1"/>
        <end position="41"/>
    </location>
</feature>
<protein>
    <submittedName>
        <fullName evidence="2">Uncharacterized protein</fullName>
    </submittedName>
</protein>
<dbReference type="EMBL" id="EF677909">
    <property type="protein sequence ID" value="ABR17704.1"/>
    <property type="molecule type" value="mRNA"/>
</dbReference>
<sequence>MPRSLSRSPSYKRRRSPSPVSHRHSRRSRRDRDRSPYSRSHNRCVSLSGNLCHTHNSHSLVLFCLMLAHQYQSHFICAMLFSAKIQRI</sequence>
<evidence type="ECO:0000313" key="2">
    <source>
        <dbReference type="EMBL" id="ABR17704.1"/>
    </source>
</evidence>
<organism evidence="2">
    <name type="scientific">Picea sitchensis</name>
    <name type="common">Sitka spruce</name>
    <name type="synonym">Pinus sitchensis</name>
    <dbReference type="NCBI Taxonomy" id="3332"/>
    <lineage>
        <taxon>Eukaryota</taxon>
        <taxon>Viridiplantae</taxon>
        <taxon>Streptophyta</taxon>
        <taxon>Embryophyta</taxon>
        <taxon>Tracheophyta</taxon>
        <taxon>Spermatophyta</taxon>
        <taxon>Pinopsida</taxon>
        <taxon>Pinidae</taxon>
        <taxon>Conifers I</taxon>
        <taxon>Pinales</taxon>
        <taxon>Pinaceae</taxon>
        <taxon>Picea</taxon>
    </lineage>
</organism>
<evidence type="ECO:0000256" key="1">
    <source>
        <dbReference type="SAM" id="MobiDB-lite"/>
    </source>
</evidence>
<dbReference type="AlphaFoldDB" id="B8LPX4"/>
<reference evidence="2" key="1">
    <citation type="submission" date="2007-06" db="EMBL/GenBank/DDBJ databases">
        <title>Full length cDNA sequences from Sitka Spruce (Picea sitchensis).</title>
        <authorList>
            <person name="Ralph S.G."/>
            <person name="Chun H.E."/>
            <person name="Liao N."/>
            <person name="Ali J."/>
            <person name="Reid K."/>
            <person name="Kolosova N."/>
            <person name="Cooper N."/>
            <person name="Cullis C."/>
            <person name="Jancsik S."/>
            <person name="Moore R."/>
            <person name="Mayo M."/>
            <person name="Wagner S."/>
            <person name="Holt R.A."/>
            <person name="Jones S.J.M."/>
            <person name="Marra M.A."/>
            <person name="Ritland C.E."/>
            <person name="Ritland K."/>
            <person name="Bohlmann J."/>
        </authorList>
    </citation>
    <scope>NUCLEOTIDE SEQUENCE</scope>
    <source>
        <tissue evidence="2">Green portion of the leader tissue</tissue>
    </source>
</reference>
<accession>B8LPX4</accession>